<dbReference type="NCBIfam" id="TIGR00029">
    <property type="entry name" value="S20"/>
    <property type="match status" value="1"/>
</dbReference>
<dbReference type="HAMAP" id="MF_00500">
    <property type="entry name" value="Ribosomal_bS20"/>
    <property type="match status" value="1"/>
</dbReference>
<evidence type="ECO:0000256" key="2">
    <source>
        <dbReference type="ARBA" id="ARBA00007634"/>
    </source>
</evidence>
<dbReference type="OrthoDB" id="9808392at2"/>
<comment type="caution">
    <text evidence="9">The sequence shown here is derived from an EMBL/GenBank/DDBJ whole genome shotgun (WGS) entry which is preliminary data.</text>
</comment>
<accession>A0A4R1REE5</accession>
<evidence type="ECO:0000256" key="8">
    <source>
        <dbReference type="HAMAP-Rule" id="MF_00500"/>
    </source>
</evidence>
<keyword evidence="5 8" id="KW-0689">Ribosomal protein</keyword>
<dbReference type="EMBL" id="SLUN01000019">
    <property type="protein sequence ID" value="TCL64271.1"/>
    <property type="molecule type" value="Genomic_DNA"/>
</dbReference>
<keyword evidence="4 8" id="KW-0694">RNA-binding</keyword>
<dbReference type="GO" id="GO:0005829">
    <property type="term" value="C:cytosol"/>
    <property type="evidence" value="ECO:0007669"/>
    <property type="project" value="TreeGrafter"/>
</dbReference>
<evidence type="ECO:0000313" key="9">
    <source>
        <dbReference type="EMBL" id="TCL64271.1"/>
    </source>
</evidence>
<evidence type="ECO:0000313" key="10">
    <source>
        <dbReference type="Proteomes" id="UP000295008"/>
    </source>
</evidence>
<reference evidence="9 10" key="1">
    <citation type="submission" date="2019-03" db="EMBL/GenBank/DDBJ databases">
        <title>Genomic Encyclopedia of Type Strains, Phase IV (KMG-IV): sequencing the most valuable type-strain genomes for metagenomic binning, comparative biology and taxonomic classification.</title>
        <authorList>
            <person name="Goeker M."/>
        </authorList>
    </citation>
    <scope>NUCLEOTIDE SEQUENCE [LARGE SCALE GENOMIC DNA]</scope>
    <source>
        <strain evidence="9 10">LX-B</strain>
    </source>
</reference>
<dbReference type="Gene3D" id="1.20.58.110">
    <property type="entry name" value="Ribosomal protein S20"/>
    <property type="match status" value="1"/>
</dbReference>
<keyword evidence="6 8" id="KW-0687">Ribonucleoprotein</keyword>
<dbReference type="GO" id="GO:0003735">
    <property type="term" value="F:structural constituent of ribosome"/>
    <property type="evidence" value="ECO:0007669"/>
    <property type="project" value="InterPro"/>
</dbReference>
<dbReference type="FunFam" id="1.20.58.110:FF:000001">
    <property type="entry name" value="30S ribosomal protein S20"/>
    <property type="match status" value="1"/>
</dbReference>
<proteinExistence type="inferred from homology"/>
<dbReference type="PANTHER" id="PTHR33398:SF1">
    <property type="entry name" value="SMALL RIBOSOMAL SUBUNIT PROTEIN BS20C"/>
    <property type="match status" value="1"/>
</dbReference>
<evidence type="ECO:0000256" key="4">
    <source>
        <dbReference type="ARBA" id="ARBA00022884"/>
    </source>
</evidence>
<dbReference type="InterPro" id="IPR036510">
    <property type="entry name" value="Ribosomal_bS20_sf"/>
</dbReference>
<evidence type="ECO:0000256" key="5">
    <source>
        <dbReference type="ARBA" id="ARBA00022980"/>
    </source>
</evidence>
<keyword evidence="10" id="KW-1185">Reference proteome</keyword>
<comment type="similarity">
    <text evidence="2 8">Belongs to the bacterial ribosomal protein bS20 family.</text>
</comment>
<dbReference type="PANTHER" id="PTHR33398">
    <property type="entry name" value="30S RIBOSOMAL PROTEIN S20"/>
    <property type="match status" value="1"/>
</dbReference>
<evidence type="ECO:0000256" key="1">
    <source>
        <dbReference type="ARBA" id="ARBA00003134"/>
    </source>
</evidence>
<gene>
    <name evidence="8" type="primary">rpsT</name>
    <name evidence="9" type="ORF">EDC14_101977</name>
</gene>
<keyword evidence="3 8" id="KW-0699">rRNA-binding</keyword>
<dbReference type="Proteomes" id="UP000295008">
    <property type="component" value="Unassembled WGS sequence"/>
</dbReference>
<organism evidence="9 10">
    <name type="scientific">Hydrogenispora ethanolica</name>
    <dbReference type="NCBI Taxonomy" id="1082276"/>
    <lineage>
        <taxon>Bacteria</taxon>
        <taxon>Bacillati</taxon>
        <taxon>Bacillota</taxon>
        <taxon>Hydrogenispora</taxon>
    </lineage>
</organism>
<comment type="function">
    <text evidence="1 8">Binds directly to 16S ribosomal RNA.</text>
</comment>
<evidence type="ECO:0000256" key="3">
    <source>
        <dbReference type="ARBA" id="ARBA00022730"/>
    </source>
</evidence>
<evidence type="ECO:0000256" key="6">
    <source>
        <dbReference type="ARBA" id="ARBA00023274"/>
    </source>
</evidence>
<dbReference type="GO" id="GO:0070181">
    <property type="term" value="F:small ribosomal subunit rRNA binding"/>
    <property type="evidence" value="ECO:0007669"/>
    <property type="project" value="TreeGrafter"/>
</dbReference>
<evidence type="ECO:0000256" key="7">
    <source>
        <dbReference type="ARBA" id="ARBA00035136"/>
    </source>
</evidence>
<dbReference type="GO" id="GO:0015935">
    <property type="term" value="C:small ribosomal subunit"/>
    <property type="evidence" value="ECO:0007669"/>
    <property type="project" value="TreeGrafter"/>
</dbReference>
<dbReference type="GO" id="GO:0006412">
    <property type="term" value="P:translation"/>
    <property type="evidence" value="ECO:0007669"/>
    <property type="project" value="UniProtKB-UniRule"/>
</dbReference>
<sequence>MPNIKSAEKRVKVAAINREANKTQRSELKTYLKKAVSSITAGNKDAAKSDLQQAIKSLDESASKGLIHKNQAARRKSRLMKKLNAM</sequence>
<dbReference type="AlphaFoldDB" id="A0A4R1REE5"/>
<dbReference type="InterPro" id="IPR002583">
    <property type="entry name" value="Ribosomal_bS20"/>
</dbReference>
<dbReference type="SUPFAM" id="SSF46992">
    <property type="entry name" value="Ribosomal protein S20"/>
    <property type="match status" value="1"/>
</dbReference>
<dbReference type="Pfam" id="PF01649">
    <property type="entry name" value="Ribosomal_S20p"/>
    <property type="match status" value="1"/>
</dbReference>
<protein>
    <recommendedName>
        <fullName evidence="7 8">Small ribosomal subunit protein bS20</fullName>
    </recommendedName>
</protein>
<name>A0A4R1REE5_HYDET</name>